<proteinExistence type="predicted"/>
<keyword evidence="2" id="KW-1185">Reference proteome</keyword>
<dbReference type="AlphaFoldDB" id="A0A0F7U3A3"/>
<evidence type="ECO:0000313" key="1">
    <source>
        <dbReference type="EMBL" id="CEJ61827.1"/>
    </source>
</evidence>
<reference evidence="2" key="1">
    <citation type="journal article" date="2015" name="Genome Announc.">
        <title>Draft genome sequence of the fungus Penicillium brasilianum MG11.</title>
        <authorList>
            <person name="Horn F."/>
            <person name="Linde J."/>
            <person name="Mattern D.J."/>
            <person name="Walther G."/>
            <person name="Guthke R."/>
            <person name="Brakhage A.A."/>
            <person name="Valiante V."/>
        </authorList>
    </citation>
    <scope>NUCLEOTIDE SEQUENCE [LARGE SCALE GENOMIC DNA]</scope>
    <source>
        <strain evidence="2">MG11</strain>
    </source>
</reference>
<protein>
    <submittedName>
        <fullName evidence="1">Uncharacterized protein</fullName>
    </submittedName>
</protein>
<dbReference type="Proteomes" id="UP000042958">
    <property type="component" value="Unassembled WGS sequence"/>
</dbReference>
<sequence>MPLRILEGETPTPPSWGSLPLEIYVLSEWETPNPSHPTDPESPSDRRGRLVRQFLALGHEGRETYRARAEIPPSVSEAQLAEILLPLRPEALRPFAGYTGCLGEGLWLRLSYDDEAAHESLWSTNEDLTYVGPDGVILDDKNIFGGLDLVAAVELFPERITNEGVNIELRETILRETLSELEEDTRSGEEDYSDEVKEMLARLRAPIIANPLLKYSRYHAACVVTHIVVGDEPALNDEGLLHVFFDDCGNIVRQWRVEDDGGEADFDGSWAEGIWKEFLINGMGEVGPAYREGGIRGSPYL</sequence>
<dbReference type="OrthoDB" id="4364812at2759"/>
<name>A0A0F7U3A3_PENBI</name>
<evidence type="ECO:0000313" key="2">
    <source>
        <dbReference type="Proteomes" id="UP000042958"/>
    </source>
</evidence>
<dbReference type="STRING" id="104259.A0A0F7U3A3"/>
<accession>A0A0F7U3A3</accession>
<gene>
    <name evidence="1" type="ORF">PMG11_10344</name>
</gene>
<dbReference type="EMBL" id="CDHK01000012">
    <property type="protein sequence ID" value="CEJ61827.1"/>
    <property type="molecule type" value="Genomic_DNA"/>
</dbReference>
<organism evidence="1 2">
    <name type="scientific">Penicillium brasilianum</name>
    <dbReference type="NCBI Taxonomy" id="104259"/>
    <lineage>
        <taxon>Eukaryota</taxon>
        <taxon>Fungi</taxon>
        <taxon>Dikarya</taxon>
        <taxon>Ascomycota</taxon>
        <taxon>Pezizomycotina</taxon>
        <taxon>Eurotiomycetes</taxon>
        <taxon>Eurotiomycetidae</taxon>
        <taxon>Eurotiales</taxon>
        <taxon>Aspergillaceae</taxon>
        <taxon>Penicillium</taxon>
    </lineage>
</organism>